<reference evidence="7" key="1">
    <citation type="journal article" date="2018" name="Genome Announc.">
        <title>Draft Genome Sequence of "Candidatus Phycosocius bacilliformis," an Alphaproteobacterial Ectosymbiont of the Hydrocarbon-Producing Green Alga Botryococcus braunii.</title>
        <authorList>
            <person name="Tanabe Y."/>
            <person name="Yamaguchi H."/>
            <person name="Watanabe M.M."/>
        </authorList>
    </citation>
    <scope>NUCLEOTIDE SEQUENCE [LARGE SCALE GENOMIC DNA]</scope>
    <source>
        <strain evidence="7">BOTRYCO-2</strain>
    </source>
</reference>
<sequence>MSRPLIYGEVPPGLVEIPAGSLQISPLVPGSPILDGLAPETYAGLLMRAPANTLERRHEIGLALRALKPGAPVIVLAAKDKGGTRLAKELTGFGLCVSDTPKRHHRICEGTRPDHVVGLDEALAEGGMRHHAGLGFFSQPGLFSWDRVDAGTSALLSVLPTDLAGKVGDFGCGYGLLSKAVLKSPNVKSVTGYDIDRRALAAAHLTITDPRFATVWTDVAAHGAGQSDFDVIVMNPPFHRAGVEDQGLGIAMIEAAANALMRGGCLWLTANRHLPYEAVLQKRFSTGQLIVESDGFKVYRAQK</sequence>
<evidence type="ECO:0000256" key="3">
    <source>
        <dbReference type="ARBA" id="ARBA00022603"/>
    </source>
</evidence>
<keyword evidence="3 7" id="KW-0489">Methyltransferase</keyword>
<organism evidence="7 8">
    <name type="scientific">Candidatus Phycosocius bacilliformis</name>
    <dbReference type="NCBI Taxonomy" id="1445552"/>
    <lineage>
        <taxon>Bacteria</taxon>
        <taxon>Pseudomonadati</taxon>
        <taxon>Pseudomonadota</taxon>
        <taxon>Alphaproteobacteria</taxon>
        <taxon>Caulobacterales</taxon>
        <taxon>Caulobacterales incertae sedis</taxon>
        <taxon>Candidatus Phycosocius</taxon>
    </lineage>
</organism>
<evidence type="ECO:0000259" key="6">
    <source>
        <dbReference type="Pfam" id="PF05175"/>
    </source>
</evidence>
<evidence type="ECO:0000256" key="5">
    <source>
        <dbReference type="ARBA" id="ARBA00022691"/>
    </source>
</evidence>
<protein>
    <submittedName>
        <fullName evidence="7">Ribosomal RNA small subunit methyltransferase C</fullName>
        <ecNumber evidence="7">2.1.1.172</ecNumber>
    </submittedName>
</protein>
<dbReference type="AlphaFoldDB" id="A0A2P2ECI4"/>
<keyword evidence="5" id="KW-0949">S-adenosyl-L-methionine</keyword>
<feature type="domain" description="Methyltransferase small" evidence="6">
    <location>
        <begin position="135"/>
        <end position="300"/>
    </location>
</feature>
<dbReference type="InterPro" id="IPR046977">
    <property type="entry name" value="RsmC/RlmG"/>
</dbReference>
<dbReference type="Gene3D" id="3.40.50.150">
    <property type="entry name" value="Vaccinia Virus protein VP39"/>
    <property type="match status" value="1"/>
</dbReference>
<evidence type="ECO:0000313" key="7">
    <source>
        <dbReference type="EMBL" id="GBF58776.1"/>
    </source>
</evidence>
<keyword evidence="1" id="KW-0963">Cytoplasm</keyword>
<dbReference type="SUPFAM" id="SSF53335">
    <property type="entry name" value="S-adenosyl-L-methionine-dependent methyltransferases"/>
    <property type="match status" value="1"/>
</dbReference>
<keyword evidence="4 7" id="KW-0808">Transferase</keyword>
<dbReference type="PROSITE" id="PS00092">
    <property type="entry name" value="N6_MTASE"/>
    <property type="match status" value="1"/>
</dbReference>
<keyword evidence="8" id="KW-1185">Reference proteome</keyword>
<dbReference type="EC" id="2.1.1.172" evidence="7"/>
<gene>
    <name evidence="7" type="primary">rsmC</name>
    <name evidence="7" type="ORF">PbB2_02464</name>
</gene>
<dbReference type="OrthoDB" id="9816072at2"/>
<keyword evidence="2" id="KW-0698">rRNA processing</keyword>
<name>A0A2P2ECI4_9PROT</name>
<evidence type="ECO:0000256" key="4">
    <source>
        <dbReference type="ARBA" id="ARBA00022679"/>
    </source>
</evidence>
<dbReference type="Pfam" id="PF05175">
    <property type="entry name" value="MTS"/>
    <property type="match status" value="1"/>
</dbReference>
<dbReference type="InterPro" id="IPR007848">
    <property type="entry name" value="Small_mtfrase_dom"/>
</dbReference>
<accession>A0A2P2ECI4</accession>
<dbReference type="Proteomes" id="UP000245086">
    <property type="component" value="Unassembled WGS sequence"/>
</dbReference>
<dbReference type="PANTHER" id="PTHR47816">
    <property type="entry name" value="RIBOSOMAL RNA SMALL SUBUNIT METHYLTRANSFERASE C"/>
    <property type="match status" value="1"/>
</dbReference>
<dbReference type="InterPro" id="IPR029063">
    <property type="entry name" value="SAM-dependent_MTases_sf"/>
</dbReference>
<dbReference type="PANTHER" id="PTHR47816:SF4">
    <property type="entry name" value="RIBOSOMAL RNA SMALL SUBUNIT METHYLTRANSFERASE C"/>
    <property type="match status" value="1"/>
</dbReference>
<dbReference type="EMBL" id="BFBR01000008">
    <property type="protein sequence ID" value="GBF58776.1"/>
    <property type="molecule type" value="Genomic_DNA"/>
</dbReference>
<comment type="caution">
    <text evidence="7">The sequence shown here is derived from an EMBL/GenBank/DDBJ whole genome shotgun (WGS) entry which is preliminary data.</text>
</comment>
<dbReference type="InterPro" id="IPR002052">
    <property type="entry name" value="DNA_methylase_N6_adenine_CS"/>
</dbReference>
<evidence type="ECO:0000256" key="2">
    <source>
        <dbReference type="ARBA" id="ARBA00022552"/>
    </source>
</evidence>
<evidence type="ECO:0000256" key="1">
    <source>
        <dbReference type="ARBA" id="ARBA00022490"/>
    </source>
</evidence>
<proteinExistence type="predicted"/>
<dbReference type="RefSeq" id="WP_108985645.1">
    <property type="nucleotide sequence ID" value="NZ_BFBR01000008.1"/>
</dbReference>
<dbReference type="GO" id="GO:0052914">
    <property type="term" value="F:16S rRNA (guanine(1207)-N(2))-methyltransferase activity"/>
    <property type="evidence" value="ECO:0007669"/>
    <property type="project" value="UniProtKB-EC"/>
</dbReference>
<evidence type="ECO:0000313" key="8">
    <source>
        <dbReference type="Proteomes" id="UP000245086"/>
    </source>
</evidence>
<dbReference type="GO" id="GO:0003676">
    <property type="term" value="F:nucleic acid binding"/>
    <property type="evidence" value="ECO:0007669"/>
    <property type="project" value="InterPro"/>
</dbReference>
<dbReference type="CDD" id="cd02440">
    <property type="entry name" value="AdoMet_MTases"/>
    <property type="match status" value="1"/>
</dbReference>